<evidence type="ECO:0000256" key="1">
    <source>
        <dbReference type="SAM" id="MobiDB-lite"/>
    </source>
</evidence>
<reference evidence="2 3" key="1">
    <citation type="submission" date="2022-10" db="EMBL/GenBank/DDBJ databases">
        <title>The complete genomes of actinobacterial strains from the NBC collection.</title>
        <authorList>
            <person name="Joergensen T.S."/>
            <person name="Alvarez Arevalo M."/>
            <person name="Sterndorff E.B."/>
            <person name="Faurdal D."/>
            <person name="Vuksanovic O."/>
            <person name="Mourched A.-S."/>
            <person name="Charusanti P."/>
            <person name="Shaw S."/>
            <person name="Blin K."/>
            <person name="Weber T."/>
        </authorList>
    </citation>
    <scope>NUCLEOTIDE SEQUENCE [LARGE SCALE GENOMIC DNA]</scope>
    <source>
        <strain evidence="2 3">NBC_00206</strain>
    </source>
</reference>
<dbReference type="EMBL" id="CP108125">
    <property type="protein sequence ID" value="WTO82280.1"/>
    <property type="molecule type" value="Genomic_DNA"/>
</dbReference>
<evidence type="ECO:0000313" key="3">
    <source>
        <dbReference type="Proteomes" id="UP001622690"/>
    </source>
</evidence>
<organism evidence="2 3">
    <name type="scientific">Streptomyces nigra</name>
    <dbReference type="NCBI Taxonomy" id="1827580"/>
    <lineage>
        <taxon>Bacteria</taxon>
        <taxon>Bacillati</taxon>
        <taxon>Actinomycetota</taxon>
        <taxon>Actinomycetes</taxon>
        <taxon>Kitasatosporales</taxon>
        <taxon>Streptomycetaceae</taxon>
        <taxon>Streptomyces</taxon>
    </lineage>
</organism>
<proteinExistence type="predicted"/>
<gene>
    <name evidence="2" type="ORF">OHU27_07560</name>
</gene>
<name>A0ABZ1IR27_9ACTN</name>
<dbReference type="RefSeq" id="WP_364435493.1">
    <property type="nucleotide sequence ID" value="NZ_CP108125.1"/>
</dbReference>
<dbReference type="Proteomes" id="UP001622690">
    <property type="component" value="Chromosome"/>
</dbReference>
<accession>A0ABZ1IR27</accession>
<feature type="region of interest" description="Disordered" evidence="1">
    <location>
        <begin position="1"/>
        <end position="22"/>
    </location>
</feature>
<sequence>MTAVSGGAAEVRRPPAEIAPGERGSLRIADRVVAKIASQCAREAVGPPVPGAERPYANVVVAHDTVRARVHVELDHPTDIGARCAAVRRHVTERVGALVGMEVTEVAVHVERLHPAAARDAAQGRTR</sequence>
<protein>
    <submittedName>
        <fullName evidence="2">Asp23/Gls24 family envelope stress response protein</fullName>
    </submittedName>
</protein>
<keyword evidence="3" id="KW-1185">Reference proteome</keyword>
<evidence type="ECO:0000313" key="2">
    <source>
        <dbReference type="EMBL" id="WTO82280.1"/>
    </source>
</evidence>